<reference evidence="1" key="1">
    <citation type="submission" date="2019-11" db="EMBL/GenBank/DDBJ databases">
        <authorList>
            <person name="Feng L."/>
        </authorList>
    </citation>
    <scope>NUCLEOTIDE SEQUENCE</scope>
    <source>
        <strain evidence="1">CaerofaciensLFYP39</strain>
    </source>
</reference>
<dbReference type="EMBL" id="CACRTW010000049">
    <property type="protein sequence ID" value="VYU34690.1"/>
    <property type="molecule type" value="Genomic_DNA"/>
</dbReference>
<dbReference type="GO" id="GO:0006355">
    <property type="term" value="P:regulation of DNA-templated transcription"/>
    <property type="evidence" value="ECO:0007669"/>
    <property type="project" value="InterPro"/>
</dbReference>
<dbReference type="Pfam" id="PF04221">
    <property type="entry name" value="RelB"/>
    <property type="match status" value="1"/>
</dbReference>
<dbReference type="Gene3D" id="1.10.1220.10">
    <property type="entry name" value="Met repressor-like"/>
    <property type="match status" value="1"/>
</dbReference>
<dbReference type="InterPro" id="IPR007337">
    <property type="entry name" value="RelB/DinJ"/>
</dbReference>
<dbReference type="RefSeq" id="WP_118334654.1">
    <property type="nucleotide sequence ID" value="NZ_CACRTW010000049.1"/>
</dbReference>
<evidence type="ECO:0000313" key="1">
    <source>
        <dbReference type="EMBL" id="VYU34690.1"/>
    </source>
</evidence>
<organism evidence="1">
    <name type="scientific">Collinsella aerofaciens</name>
    <dbReference type="NCBI Taxonomy" id="74426"/>
    <lineage>
        <taxon>Bacteria</taxon>
        <taxon>Bacillati</taxon>
        <taxon>Actinomycetota</taxon>
        <taxon>Coriobacteriia</taxon>
        <taxon>Coriobacteriales</taxon>
        <taxon>Coriobacteriaceae</taxon>
        <taxon>Collinsella</taxon>
    </lineage>
</organism>
<protein>
    <submittedName>
        <fullName evidence="1">RelB antitoxin</fullName>
    </submittedName>
</protein>
<name>A0A6N3E0Q8_9ACTN</name>
<sequence>MALIQLNVPDEVKDRADRAFARSGLTTPYAMRIMVNQVAQTGRTPFDGLFSSPSGRLYSEEVRVAMLRAEAQEYGLIEDDSGEDPLEIPAGILAEMGIEPEEVGQ</sequence>
<proteinExistence type="predicted"/>
<accession>A0A6N3E0Q8</accession>
<dbReference type="AlphaFoldDB" id="A0A6N3E0Q8"/>
<dbReference type="InterPro" id="IPR013321">
    <property type="entry name" value="Arc_rbn_hlx_hlx"/>
</dbReference>
<gene>
    <name evidence="1" type="ORF">CALFYP39_02085</name>
</gene>